<dbReference type="SUPFAM" id="SSF53187">
    <property type="entry name" value="Zn-dependent exopeptidases"/>
    <property type="match status" value="1"/>
</dbReference>
<dbReference type="Gene3D" id="1.20.120.1750">
    <property type="match status" value="1"/>
</dbReference>
<keyword evidence="3" id="KW-0645">Protease</keyword>
<dbReference type="Proteomes" id="UP000602905">
    <property type="component" value="Unassembled WGS sequence"/>
</dbReference>
<feature type="compositionally biased region" description="Polar residues" evidence="13">
    <location>
        <begin position="805"/>
        <end position="820"/>
    </location>
</feature>
<keyword evidence="7 12" id="KW-0863">Zinc-finger</keyword>
<feature type="domain" description="RING-type" evidence="16">
    <location>
        <begin position="1501"/>
        <end position="1728"/>
    </location>
</feature>
<keyword evidence="14" id="KW-0812">Transmembrane</keyword>
<feature type="region of interest" description="Disordered" evidence="13">
    <location>
        <begin position="1757"/>
        <end position="1901"/>
    </location>
</feature>
<keyword evidence="14" id="KW-0472">Membrane</keyword>
<dbReference type="InterPro" id="IPR045175">
    <property type="entry name" value="M28_fam"/>
</dbReference>
<feature type="transmembrane region" description="Helical" evidence="14">
    <location>
        <begin position="450"/>
        <end position="468"/>
    </location>
</feature>
<keyword evidence="6" id="KW-0677">Repeat</keyword>
<dbReference type="Gene3D" id="3.40.630.10">
    <property type="entry name" value="Zn peptidases"/>
    <property type="match status" value="1"/>
</dbReference>
<dbReference type="InterPro" id="IPR001841">
    <property type="entry name" value="Znf_RING"/>
</dbReference>
<proteinExistence type="predicted"/>
<dbReference type="InterPro" id="IPR013083">
    <property type="entry name" value="Znf_RING/FYVE/PHD"/>
</dbReference>
<evidence type="ECO:0000256" key="1">
    <source>
        <dbReference type="ARBA" id="ARBA00001947"/>
    </source>
</evidence>
<dbReference type="PROSITE" id="PS51873">
    <property type="entry name" value="TRIAD"/>
    <property type="match status" value="1"/>
</dbReference>
<evidence type="ECO:0000256" key="12">
    <source>
        <dbReference type="PROSITE-ProRule" id="PRU00175"/>
    </source>
</evidence>
<evidence type="ECO:0000259" key="15">
    <source>
        <dbReference type="PROSITE" id="PS50089"/>
    </source>
</evidence>
<feature type="transmembrane region" description="Helical" evidence="14">
    <location>
        <begin position="1946"/>
        <end position="1968"/>
    </location>
</feature>
<feature type="compositionally biased region" description="Low complexity" evidence="13">
    <location>
        <begin position="1793"/>
        <end position="1901"/>
    </location>
</feature>
<evidence type="ECO:0000256" key="6">
    <source>
        <dbReference type="ARBA" id="ARBA00022737"/>
    </source>
</evidence>
<dbReference type="SMART" id="SM00184">
    <property type="entry name" value="RING"/>
    <property type="match status" value="2"/>
</dbReference>
<evidence type="ECO:0000313" key="17">
    <source>
        <dbReference type="EMBL" id="KAF8702187.1"/>
    </source>
</evidence>
<evidence type="ECO:0000256" key="10">
    <source>
        <dbReference type="ARBA" id="ARBA00022824"/>
    </source>
</evidence>
<evidence type="ECO:0000256" key="2">
    <source>
        <dbReference type="ARBA" id="ARBA00004240"/>
    </source>
</evidence>
<dbReference type="InterPro" id="IPR044066">
    <property type="entry name" value="TRIAD_supradom"/>
</dbReference>
<accession>A0A8H7HMT4</accession>
<evidence type="ECO:0000256" key="8">
    <source>
        <dbReference type="ARBA" id="ARBA00022786"/>
    </source>
</evidence>
<feature type="compositionally biased region" description="Basic and acidic residues" evidence="13">
    <location>
        <begin position="1333"/>
        <end position="1348"/>
    </location>
</feature>
<feature type="compositionally biased region" description="Low complexity" evidence="13">
    <location>
        <begin position="970"/>
        <end position="991"/>
    </location>
</feature>
<evidence type="ECO:0000256" key="3">
    <source>
        <dbReference type="ARBA" id="ARBA00022670"/>
    </source>
</evidence>
<feature type="compositionally biased region" description="Pro residues" evidence="13">
    <location>
        <begin position="906"/>
        <end position="924"/>
    </location>
</feature>
<feature type="region of interest" description="Disordered" evidence="13">
    <location>
        <begin position="716"/>
        <end position="998"/>
    </location>
</feature>
<feature type="compositionally biased region" description="Polar residues" evidence="13">
    <location>
        <begin position="927"/>
        <end position="938"/>
    </location>
</feature>
<evidence type="ECO:0000256" key="5">
    <source>
        <dbReference type="ARBA" id="ARBA00022723"/>
    </source>
</evidence>
<feature type="compositionally biased region" description="Polar residues" evidence="13">
    <location>
        <begin position="830"/>
        <end position="848"/>
    </location>
</feature>
<dbReference type="SUPFAM" id="SSF57850">
    <property type="entry name" value="RING/U-box"/>
    <property type="match status" value="2"/>
</dbReference>
<feature type="non-terminal residue" evidence="17">
    <location>
        <position position="1"/>
    </location>
</feature>
<feature type="transmembrane region" description="Helical" evidence="14">
    <location>
        <begin position="420"/>
        <end position="438"/>
    </location>
</feature>
<evidence type="ECO:0000256" key="14">
    <source>
        <dbReference type="SAM" id="Phobius"/>
    </source>
</evidence>
<comment type="subcellular location">
    <subcellularLocation>
        <location evidence="2">Endoplasmic reticulum</location>
    </subcellularLocation>
</comment>
<dbReference type="PANTHER" id="PTHR12147">
    <property type="entry name" value="METALLOPEPTIDASE M28 FAMILY MEMBER"/>
    <property type="match status" value="1"/>
</dbReference>
<keyword evidence="14" id="KW-1133">Transmembrane helix</keyword>
<dbReference type="GO" id="GO:0016740">
    <property type="term" value="F:transferase activity"/>
    <property type="evidence" value="ECO:0007669"/>
    <property type="project" value="UniProtKB-KW"/>
</dbReference>
<dbReference type="InterPro" id="IPR007484">
    <property type="entry name" value="Peptidase_M28"/>
</dbReference>
<dbReference type="GO" id="GO:0008235">
    <property type="term" value="F:metalloexopeptidase activity"/>
    <property type="evidence" value="ECO:0007669"/>
    <property type="project" value="InterPro"/>
</dbReference>
<keyword evidence="8" id="KW-0833">Ubl conjugation pathway</keyword>
<feature type="compositionally biased region" description="Polar residues" evidence="13">
    <location>
        <begin position="748"/>
        <end position="761"/>
    </location>
</feature>
<keyword evidence="10" id="KW-0256">Endoplasmic reticulum</keyword>
<feature type="transmembrane region" description="Helical" evidence="14">
    <location>
        <begin position="298"/>
        <end position="316"/>
    </location>
</feature>
<keyword evidence="5" id="KW-0479">Metal-binding</keyword>
<dbReference type="CDD" id="cd20336">
    <property type="entry name" value="Rcat_RBR"/>
    <property type="match status" value="1"/>
</dbReference>
<evidence type="ECO:0000256" key="9">
    <source>
        <dbReference type="ARBA" id="ARBA00022801"/>
    </source>
</evidence>
<feature type="compositionally biased region" description="Polar residues" evidence="13">
    <location>
        <begin position="1764"/>
        <end position="1787"/>
    </location>
</feature>
<evidence type="ECO:0000256" key="13">
    <source>
        <dbReference type="SAM" id="MobiDB-lite"/>
    </source>
</evidence>
<dbReference type="Pfam" id="PF04389">
    <property type="entry name" value="Peptidase_M28"/>
    <property type="match status" value="1"/>
</dbReference>
<evidence type="ECO:0000256" key="4">
    <source>
        <dbReference type="ARBA" id="ARBA00022679"/>
    </source>
</evidence>
<comment type="cofactor">
    <cofactor evidence="1">
        <name>Zn(2+)</name>
        <dbReference type="ChEBI" id="CHEBI:29105"/>
    </cofactor>
</comment>
<reference evidence="17" key="1">
    <citation type="submission" date="2020-09" db="EMBL/GenBank/DDBJ databases">
        <title>Comparative genome analyses of four rice-infecting Rhizoctonia solani isolates reveal extensive enrichment of homogalacturonan modification genes.</title>
        <authorList>
            <person name="Lee D.-Y."/>
            <person name="Jeon J."/>
            <person name="Kim K.-T."/>
            <person name="Cheong K."/>
            <person name="Song H."/>
            <person name="Choi G."/>
            <person name="Ko J."/>
            <person name="Opiyo S.O."/>
            <person name="Zuo S."/>
            <person name="Madhav S."/>
            <person name="Lee Y.-H."/>
            <person name="Wang G.-L."/>
        </authorList>
    </citation>
    <scope>NUCLEOTIDE SEQUENCE</scope>
    <source>
        <strain evidence="17">AG1-IA WGL</strain>
    </source>
</reference>
<dbReference type="GO" id="GO:0008270">
    <property type="term" value="F:zinc ion binding"/>
    <property type="evidence" value="ECO:0007669"/>
    <property type="project" value="UniProtKB-KW"/>
</dbReference>
<keyword evidence="11" id="KW-0862">Zinc</keyword>
<dbReference type="OrthoDB" id="76293at2759"/>
<feature type="transmembrane region" description="Helical" evidence="14">
    <location>
        <begin position="260"/>
        <end position="278"/>
    </location>
</feature>
<organism evidence="17 18">
    <name type="scientific">Rhizoctonia solani</name>
    <dbReference type="NCBI Taxonomy" id="456999"/>
    <lineage>
        <taxon>Eukaryota</taxon>
        <taxon>Fungi</taxon>
        <taxon>Dikarya</taxon>
        <taxon>Basidiomycota</taxon>
        <taxon>Agaricomycotina</taxon>
        <taxon>Agaricomycetes</taxon>
        <taxon>Cantharellales</taxon>
        <taxon>Ceratobasidiaceae</taxon>
        <taxon>Rhizoctonia</taxon>
    </lineage>
</organism>
<name>A0A8H7HMT4_9AGAM</name>
<feature type="region of interest" description="Disordered" evidence="13">
    <location>
        <begin position="1333"/>
        <end position="1369"/>
    </location>
</feature>
<keyword evidence="9" id="KW-0378">Hydrolase</keyword>
<dbReference type="EMBL" id="JACYCD010000128">
    <property type="protein sequence ID" value="KAF8702187.1"/>
    <property type="molecule type" value="Genomic_DNA"/>
</dbReference>
<sequence>MMNKRVYKNYVDLTNIIVRVSDGTPEGKRNAVLVNSHLDSTLPSPGAADDAISVGVMLECIRVLTETPGWQPVHSIIFLFNNAEESLQDGSHLYATQHFTAHTVRAIINLEAAGSTGPELLFQATSEEMIEAYSHVPRPFGTVLANDVFSSGVIMSEYPKMAIVGNSYLYHTRRDTVENIEPGVAQHMAENTLALLTYLSSSASPLPTLQSYSPPKTAYFSLLSRYFFSYHFSTAQRLYTATFLSSLPLFRFSRLHAQSVVGVPVSLIFGLFSANVFAALMSSMGQGMKWFANERFCLVLYTPSALLGVLVFQVFLNSRASGQDLERLSYRSVHLFFSAGAWAVQSLGIGSAGLLWFVSLFTGAGIAVDWVWGDAEVPVASYVLGSFGPLVLGTEVATSLTDIFVPLTGRMGSLPPVDNIIASLTTVAAFYAFPLVLPLSHRFGARALKIFTFSVAGWSVLMCIIFSLPRITPFDRTHQKRFFGMHVENITSGEYTLQLGAADAAPGFEALVNELAAEFGAPGAKPTLNVMDDWNPDWDVLYPFSQFVTSYKVAAPRPQGYESIWEKIFTVKAYDDILDFATGTRKLTLKISHPGLIWTVIAFDAWVVSWSLDSPPPYGEARHHIKEASYYGTNEWSIKLEIKVPGLGAGQFTHEPLKINFVGIEEKAMWPGKKNDRAGPAMEVFERMDRWFEEKRGGVDDVMLLGASFFSRFGNATTSSTVSPATMDERIEPTNKPKRKPSSRRVLSDQTCTAINNTSNPPVLHDAPTGPPVAGHKSFEPSRPAPRPPQRSLSTTQGLRGLAQRNMSTSSVSINPTSAPSAPALRRRQSVSTHTPASKSVDNFNNHIIYSKSPPPAAYTRPLSPRQLGKLPANGSMPQLVPNHTGSVNPLPRPPNFIRPTAATPAPRPTHPPPPTPKPQPAPTAPRSSSDSSIQAKNWNPYRPTSPDSKRHRPTKMGDPGPSSSKVEPATKTAPAPATATATATSTASSTHQPRPSTEDVTMNLARMILTPPHTQRMVTYPGTSQYSAGGPSACGLTSLNAVRCVLHLEQTIRVGGGQVGSGGVGLSILGTMTKLEFVKDVMGIAPHWKSSEHLEVEDILGLPLFTRSLTCIGTEQRLTNRRNFKEILSVLQTTRTNHSAAAGVLITRPPEIISIMHFPASLPAPTPATFSSVQSTPQPSPSSIFAIFDSHTRPTHPTGSAFIVSASIDQTARYLEKLFAVDPDVLNDGGALLGAFDAHFVVPSDTPPNVSNPGAALSIRPTDPDVYAANLGMLNAQMELRAARQRAQREVEMVMEQLRRSENAYVRERRLRESRDARVRELETRLHDIERARRQRREERRERDKSKRGSARASMAASPVEKEEDPLQTMVKGEAPVEADESNEPEIKVEPLQVFTAEVQGSLFDEPEAVEDKEEAQVGLEKHADELDIASVAQLIEAAKPDPPAPRLSTGGAIGFLASIASRSIPFWGTSHQPDPASIPTPATPNAPPLPNPDLAAPEITFHCDICQDTEPEVDVAIVEGCGHRFGRECLKGFVSSKLADGKFPIVCPTCATGEAGGTIGVVSSWLAESVGISQSEYERWTQFELAAYSFAIECTQCNRSYMVSREDYNDPASKSFTCAMPDCDHTWCKSCSTTIDKDKPHTCDGSAELTRLMEREGWKKCPGCQAPIEKSEGCNHMTCTTPACNTHFCYVCGGKVIQSVIRNEINEAIMQHFSNCKLFDDCTMRRNQHKRLGKRQNQFIPTWTGQAVEPTSALLPPVATTPDANAQPTTSQVLPVPNLPTSNIQVPPVLPTTTTSASPLTSSTQVQVTQTTPATTQTQTQPQVPVPTVSTTTESTASSTSLSTSSSAVSTTSTLLSTLTTSTSSTSEQVLVPTSTTAAAPTTRAAATTTTPRALPSTSLVSTTSSFTNSNGVVVQTVVVVTAIATPTPTASDTPKENSNAGTIVGAIAGGFVGLICLVAFVSWIIRQHQKRRQGNHDDFDRQSYLRNSQMIPDDMTYDHPVRGTQAAMALARNNTNVGPRPPTMIERKNTYFGHSQGPPSFAPGQVISFEPGQIVSGPASAIDPAYPSPVAFSGYTPPDQHHETELVRRPSGAQLLNRAPTTGGMYDNGPYSHTPSPVGYGPESYGMHSPDNYSYGHDGYTYPMHPGPVDHRGMIQSVTPFQAQQYAEITRQLEGGYEDDSFHPMSPVGGSASPIGQAMGGVDIDSPTTGSPSPLDEKYLPNPFDEPPPSLHQRIDSTPPALPPIESLSRTGTPIDPNPQHAHWSYDAKSAHEGHRLSVAGMLMPEPPTPPPAAILRDDHSAQVAPSAPAPALAPVAAAAPANRAAAPANRPVSVFDADDAYGGM</sequence>
<dbReference type="GO" id="GO:0005783">
    <property type="term" value="C:endoplasmic reticulum"/>
    <property type="evidence" value="ECO:0007669"/>
    <property type="project" value="UniProtKB-SubCell"/>
</dbReference>
<feature type="region of interest" description="Disordered" evidence="13">
    <location>
        <begin position="2192"/>
        <end position="2219"/>
    </location>
</feature>
<evidence type="ECO:0000256" key="11">
    <source>
        <dbReference type="ARBA" id="ARBA00022833"/>
    </source>
</evidence>
<dbReference type="PANTHER" id="PTHR12147:SF22">
    <property type="entry name" value="ENDOPLASMIC RETICULUM METALLOPEPTIDASE 1"/>
    <property type="match status" value="1"/>
</dbReference>
<dbReference type="Pfam" id="PF22191">
    <property type="entry name" value="IBR_1"/>
    <property type="match status" value="1"/>
</dbReference>
<evidence type="ECO:0000259" key="16">
    <source>
        <dbReference type="PROSITE" id="PS51873"/>
    </source>
</evidence>
<evidence type="ECO:0000256" key="7">
    <source>
        <dbReference type="ARBA" id="ARBA00022771"/>
    </source>
</evidence>
<dbReference type="GO" id="GO:0006508">
    <property type="term" value="P:proteolysis"/>
    <property type="evidence" value="ECO:0007669"/>
    <property type="project" value="UniProtKB-KW"/>
</dbReference>
<protein>
    <submittedName>
        <fullName evidence="17">Peptidase M28 family</fullName>
    </submittedName>
</protein>
<feature type="domain" description="RING-type" evidence="15">
    <location>
        <begin position="1505"/>
        <end position="1552"/>
    </location>
</feature>
<comment type="caution">
    <text evidence="17">The sequence shown here is derived from an EMBL/GenBank/DDBJ whole genome shotgun (WGS) entry which is preliminary data.</text>
</comment>
<gene>
    <name evidence="17" type="ORF">RHS03_06404</name>
</gene>
<dbReference type="PROSITE" id="PS50089">
    <property type="entry name" value="ZF_RING_2"/>
    <property type="match status" value="1"/>
</dbReference>
<evidence type="ECO:0000313" key="18">
    <source>
        <dbReference type="Proteomes" id="UP000602905"/>
    </source>
</evidence>
<keyword evidence="4" id="KW-0808">Transferase</keyword>
<dbReference type="Gene3D" id="3.30.40.10">
    <property type="entry name" value="Zinc/RING finger domain, C3HC4 (zinc finger)"/>
    <property type="match status" value="1"/>
</dbReference>